<evidence type="ECO:0000313" key="11">
    <source>
        <dbReference type="Proteomes" id="UP001239215"/>
    </source>
</evidence>
<evidence type="ECO:0000256" key="4">
    <source>
        <dbReference type="ARBA" id="ARBA00022679"/>
    </source>
</evidence>
<protein>
    <recommendedName>
        <fullName evidence="2">site-specific DNA-methyltransferase (adenine-specific)</fullName>
        <ecNumber evidence="2">2.1.1.72</ecNumber>
    </recommendedName>
</protein>
<dbReference type="SUPFAM" id="SSF53335">
    <property type="entry name" value="S-adenosyl-L-methionine-dependent methyltransferases"/>
    <property type="match status" value="1"/>
</dbReference>
<evidence type="ECO:0000256" key="5">
    <source>
        <dbReference type="ARBA" id="ARBA00022691"/>
    </source>
</evidence>
<accession>A0AAJ1U193</accession>
<reference evidence="10" key="1">
    <citation type="submission" date="2023-07" db="EMBL/GenBank/DDBJ databases">
        <title>Functional and genomic diversity of the sorghum phyllosphere microbiome.</title>
        <authorList>
            <person name="Shade A."/>
        </authorList>
    </citation>
    <scope>NUCLEOTIDE SEQUENCE</scope>
    <source>
        <strain evidence="10">SORGH_AS_1067</strain>
    </source>
</reference>
<dbReference type="GO" id="GO:0003677">
    <property type="term" value="F:DNA binding"/>
    <property type="evidence" value="ECO:0007669"/>
    <property type="project" value="InterPro"/>
</dbReference>
<dbReference type="EC" id="2.1.1.72" evidence="2"/>
<dbReference type="Proteomes" id="UP001239215">
    <property type="component" value="Unassembled WGS sequence"/>
</dbReference>
<gene>
    <name evidence="10" type="ORF">QE405_000707</name>
</gene>
<dbReference type="InterPro" id="IPR029063">
    <property type="entry name" value="SAM-dependent_MTases_sf"/>
</dbReference>
<comment type="catalytic activity">
    <reaction evidence="7">
        <text>a 2'-deoxyadenosine in DNA + S-adenosyl-L-methionine = an N(6)-methyl-2'-deoxyadenosine in DNA + S-adenosyl-L-homocysteine + H(+)</text>
        <dbReference type="Rhea" id="RHEA:15197"/>
        <dbReference type="Rhea" id="RHEA-COMP:12418"/>
        <dbReference type="Rhea" id="RHEA-COMP:12419"/>
        <dbReference type="ChEBI" id="CHEBI:15378"/>
        <dbReference type="ChEBI" id="CHEBI:57856"/>
        <dbReference type="ChEBI" id="CHEBI:59789"/>
        <dbReference type="ChEBI" id="CHEBI:90615"/>
        <dbReference type="ChEBI" id="CHEBI:90616"/>
        <dbReference type="EC" id="2.1.1.72"/>
    </reaction>
</comment>
<dbReference type="RefSeq" id="WP_307198841.1">
    <property type="nucleotide sequence ID" value="NZ_JAUTAN010000001.1"/>
</dbReference>
<dbReference type="GO" id="GO:0009007">
    <property type="term" value="F:site-specific DNA-methyltransferase (adenine-specific) activity"/>
    <property type="evidence" value="ECO:0007669"/>
    <property type="project" value="UniProtKB-EC"/>
</dbReference>
<evidence type="ECO:0000313" key="10">
    <source>
        <dbReference type="EMBL" id="MDQ1103423.1"/>
    </source>
</evidence>
<dbReference type="AlphaFoldDB" id="A0AAJ1U193"/>
<dbReference type="Pfam" id="PF12161">
    <property type="entry name" value="HsdM_N"/>
    <property type="match status" value="1"/>
</dbReference>
<evidence type="ECO:0000259" key="8">
    <source>
        <dbReference type="Pfam" id="PF02384"/>
    </source>
</evidence>
<dbReference type="Gene3D" id="3.40.50.150">
    <property type="entry name" value="Vaccinia Virus protein VP39"/>
    <property type="match status" value="1"/>
</dbReference>
<feature type="domain" description="N6 adenine-specific DNA methyltransferase N-terminal" evidence="9">
    <location>
        <begin position="8"/>
        <end position="134"/>
    </location>
</feature>
<dbReference type="InterPro" id="IPR003356">
    <property type="entry name" value="DNA_methylase_A-5"/>
</dbReference>
<evidence type="ECO:0000256" key="1">
    <source>
        <dbReference type="ARBA" id="ARBA00006594"/>
    </source>
</evidence>
<evidence type="ECO:0000256" key="3">
    <source>
        <dbReference type="ARBA" id="ARBA00022603"/>
    </source>
</evidence>
<dbReference type="GO" id="GO:0009307">
    <property type="term" value="P:DNA restriction-modification system"/>
    <property type="evidence" value="ECO:0007669"/>
    <property type="project" value="UniProtKB-KW"/>
</dbReference>
<keyword evidence="5" id="KW-0949">S-adenosyl-L-methionine</keyword>
<dbReference type="PANTHER" id="PTHR42933">
    <property type="entry name" value="SLR6095 PROTEIN"/>
    <property type="match status" value="1"/>
</dbReference>
<dbReference type="GO" id="GO:0032259">
    <property type="term" value="P:methylation"/>
    <property type="evidence" value="ECO:0007669"/>
    <property type="project" value="UniProtKB-KW"/>
</dbReference>
<evidence type="ECO:0000256" key="2">
    <source>
        <dbReference type="ARBA" id="ARBA00011900"/>
    </source>
</evidence>
<dbReference type="GO" id="GO:0008170">
    <property type="term" value="F:N-methyltransferase activity"/>
    <property type="evidence" value="ECO:0007669"/>
    <property type="project" value="InterPro"/>
</dbReference>
<keyword evidence="3 10" id="KW-0489">Methyltransferase</keyword>
<dbReference type="InterPro" id="IPR038333">
    <property type="entry name" value="T1MK-like_N_sf"/>
</dbReference>
<dbReference type="PANTHER" id="PTHR42933:SF3">
    <property type="entry name" value="TYPE I RESTRICTION ENZYME MJAVIII METHYLASE SUBUNIT"/>
    <property type="match status" value="1"/>
</dbReference>
<dbReference type="EMBL" id="JAUTAN010000001">
    <property type="protein sequence ID" value="MDQ1103423.1"/>
    <property type="molecule type" value="Genomic_DNA"/>
</dbReference>
<evidence type="ECO:0000256" key="7">
    <source>
        <dbReference type="ARBA" id="ARBA00047942"/>
    </source>
</evidence>
<evidence type="ECO:0000259" key="9">
    <source>
        <dbReference type="Pfam" id="PF12161"/>
    </source>
</evidence>
<evidence type="ECO:0000256" key="6">
    <source>
        <dbReference type="ARBA" id="ARBA00022747"/>
    </source>
</evidence>
<keyword evidence="4" id="KW-0808">Transferase</keyword>
<feature type="domain" description="DNA methylase adenine-specific" evidence="8">
    <location>
        <begin position="146"/>
        <end position="191"/>
    </location>
</feature>
<comment type="caution">
    <text evidence="10">The sequence shown here is derived from an EMBL/GenBank/DDBJ whole genome shotgun (WGS) entry which is preliminary data.</text>
</comment>
<organism evidence="10 11">
    <name type="scientific">Nocardioides zeae</name>
    <dbReference type="NCBI Taxonomy" id="1457234"/>
    <lineage>
        <taxon>Bacteria</taxon>
        <taxon>Bacillati</taxon>
        <taxon>Actinomycetota</taxon>
        <taxon>Actinomycetes</taxon>
        <taxon>Propionibacteriales</taxon>
        <taxon>Nocardioidaceae</taxon>
        <taxon>Nocardioides</taxon>
    </lineage>
</organism>
<comment type="similarity">
    <text evidence="1">Belongs to the N(4)/N(6)-methyltransferase family.</text>
</comment>
<proteinExistence type="inferred from homology"/>
<dbReference type="InterPro" id="IPR022749">
    <property type="entry name" value="D12N6_MeTrfase_N"/>
</dbReference>
<dbReference type="Gene3D" id="1.20.1260.30">
    <property type="match status" value="1"/>
</dbReference>
<keyword evidence="6" id="KW-0680">Restriction system</keyword>
<sequence>MTITQPELESRLKAAANALRGPVDPADFKTYVFPVLFWKWISDTWVYEHDEALDELGDDLDDEVEADYHRFEMPEGTSWSEVTGKVKNLGAEIAKAFQRIEKANPRSLAGVFGDASWGNKERLPESALLGLIDAFNELSLDPSTVSHDLLGAGYEYLLKDFADESGKKAGEFFTPRSVVNLLVGILQPEPGRGRV</sequence>
<name>A0AAJ1U193_9ACTN</name>
<dbReference type="Pfam" id="PF02384">
    <property type="entry name" value="N6_Mtase"/>
    <property type="match status" value="1"/>
</dbReference>
<dbReference type="InterPro" id="IPR051537">
    <property type="entry name" value="DNA_Adenine_Mtase"/>
</dbReference>